<feature type="transmembrane region" description="Helical" evidence="1">
    <location>
        <begin position="301"/>
        <end position="318"/>
    </location>
</feature>
<evidence type="ECO:0008006" key="4">
    <source>
        <dbReference type="Google" id="ProtNLM"/>
    </source>
</evidence>
<keyword evidence="1" id="KW-1133">Transmembrane helix</keyword>
<keyword evidence="3" id="KW-1185">Reference proteome</keyword>
<organism evidence="2 3">
    <name type="scientific">Hymenobacter bucti</name>
    <dbReference type="NCBI Taxonomy" id="1844114"/>
    <lineage>
        <taxon>Bacteria</taxon>
        <taxon>Pseudomonadati</taxon>
        <taxon>Bacteroidota</taxon>
        <taxon>Cytophagia</taxon>
        <taxon>Cytophagales</taxon>
        <taxon>Hymenobacteraceae</taxon>
        <taxon>Hymenobacter</taxon>
    </lineage>
</organism>
<feature type="transmembrane region" description="Helical" evidence="1">
    <location>
        <begin position="165"/>
        <end position="191"/>
    </location>
</feature>
<dbReference type="EMBL" id="JBHUFD010000018">
    <property type="protein sequence ID" value="MFD1875298.1"/>
    <property type="molecule type" value="Genomic_DNA"/>
</dbReference>
<feature type="transmembrane region" description="Helical" evidence="1">
    <location>
        <begin position="330"/>
        <end position="349"/>
    </location>
</feature>
<feature type="transmembrane region" description="Helical" evidence="1">
    <location>
        <begin position="361"/>
        <end position="383"/>
    </location>
</feature>
<feature type="transmembrane region" description="Helical" evidence="1">
    <location>
        <begin position="239"/>
        <end position="258"/>
    </location>
</feature>
<dbReference type="Proteomes" id="UP001597197">
    <property type="component" value="Unassembled WGS sequence"/>
</dbReference>
<feature type="transmembrane region" description="Helical" evidence="1">
    <location>
        <begin position="211"/>
        <end position="232"/>
    </location>
</feature>
<name>A0ABW4R089_9BACT</name>
<comment type="caution">
    <text evidence="2">The sequence shown here is derived from an EMBL/GenBank/DDBJ whole genome shotgun (WGS) entry which is preliminary data.</text>
</comment>
<feature type="transmembrane region" description="Helical" evidence="1">
    <location>
        <begin position="423"/>
        <end position="442"/>
    </location>
</feature>
<dbReference type="Pfam" id="PF26314">
    <property type="entry name" value="MptA_B_family"/>
    <property type="match status" value="1"/>
</dbReference>
<dbReference type="RefSeq" id="WP_382317847.1">
    <property type="nucleotide sequence ID" value="NZ_JBHUFD010000018.1"/>
</dbReference>
<sequence>MPDFFIPFSRLRTTQLLALLLTGTAYWALAYATPRPHFGQLLGLFAVAGAAYAWLLHTRLPLRWGLGAALVFRLLWLPATPALSDDFYRFRWDGLLVSHGHNPFAETPRQLLAHPPADSAALPITELRRLLPQLNSQTYFSVYPPVCQALYGAAARAFPTSQTGFLVVVRLALLLADAGAAALLLWLLPLAGWPARRALGYLLHPLVVVEVAGNVHMEGVVVCFLLLTGALLARRRLALAAGALALAVATKLLPLLAVPLLARRLGWPPMWRFGLVLAGSLFLLFLPFLSGQLLGHLGRSLGLYFHSFEFNASVFYVLRALGNWLVGYDLVGGLGPLLGLSAAGLTLWLARRAERPPLAALPHWLLLTLSGYLALATTVHPWYLVPLVALSCFSPLRYARVWAGLAVLSYAAYRTPAYTESPALLLLEYGGVLAWAAGEYYLGRRPRAQQAKPAASARAR</sequence>
<reference evidence="3" key="1">
    <citation type="journal article" date="2019" name="Int. J. Syst. Evol. Microbiol.">
        <title>The Global Catalogue of Microorganisms (GCM) 10K type strain sequencing project: providing services to taxonomists for standard genome sequencing and annotation.</title>
        <authorList>
            <consortium name="The Broad Institute Genomics Platform"/>
            <consortium name="The Broad Institute Genome Sequencing Center for Infectious Disease"/>
            <person name="Wu L."/>
            <person name="Ma J."/>
        </authorList>
    </citation>
    <scope>NUCLEOTIDE SEQUENCE [LARGE SCALE GENOMIC DNA]</scope>
    <source>
        <strain evidence="3">CGMCC 1.15795</strain>
    </source>
</reference>
<feature type="transmembrane region" description="Helical" evidence="1">
    <location>
        <begin position="40"/>
        <end position="56"/>
    </location>
</feature>
<keyword evidence="1" id="KW-0472">Membrane</keyword>
<evidence type="ECO:0000313" key="3">
    <source>
        <dbReference type="Proteomes" id="UP001597197"/>
    </source>
</evidence>
<protein>
    <recommendedName>
        <fullName evidence="4">DUF2029 domain-containing protein</fullName>
    </recommendedName>
</protein>
<gene>
    <name evidence="2" type="ORF">ACFSDX_22890</name>
</gene>
<feature type="transmembrane region" description="Helical" evidence="1">
    <location>
        <begin position="270"/>
        <end position="289"/>
    </location>
</feature>
<evidence type="ECO:0000256" key="1">
    <source>
        <dbReference type="SAM" id="Phobius"/>
    </source>
</evidence>
<evidence type="ECO:0000313" key="2">
    <source>
        <dbReference type="EMBL" id="MFD1875298.1"/>
    </source>
</evidence>
<accession>A0ABW4R089</accession>
<keyword evidence="1" id="KW-0812">Transmembrane</keyword>
<proteinExistence type="predicted"/>